<feature type="region of interest" description="Disordered" evidence="1">
    <location>
        <begin position="1"/>
        <end position="73"/>
    </location>
</feature>
<organism evidence="2 3">
    <name type="scientific">Streptomyces asoensis</name>
    <dbReference type="NCBI Taxonomy" id="249586"/>
    <lineage>
        <taxon>Bacteria</taxon>
        <taxon>Bacillati</taxon>
        <taxon>Actinomycetota</taxon>
        <taxon>Actinomycetes</taxon>
        <taxon>Kitasatosporales</taxon>
        <taxon>Streptomycetaceae</taxon>
        <taxon>Streptomyces</taxon>
    </lineage>
</organism>
<comment type="caution">
    <text evidence="2">The sequence shown here is derived from an EMBL/GenBank/DDBJ whole genome shotgun (WGS) entry which is preliminary data.</text>
</comment>
<protein>
    <submittedName>
        <fullName evidence="2">Uncharacterized protein</fullName>
    </submittedName>
</protein>
<sequence length="139" mass="15617">MRTEADSAASSTGSPAPARRARSRFRGRRPPRRADDGPPPEPRLPARRVRRGRPPRDRSGRKSDGDRTEQEGRAARLFLMHRWFDPDDFPAHPAVDRRAARRGRSPGKAGVKAVTAQAPRVHVHLLMRLHVNGVMIRDS</sequence>
<accession>A0ABQ3S399</accession>
<name>A0ABQ3S399_9ACTN</name>
<feature type="compositionally biased region" description="Basic residues" evidence="1">
    <location>
        <begin position="19"/>
        <end position="31"/>
    </location>
</feature>
<reference evidence="3" key="1">
    <citation type="submission" date="2023-07" db="EMBL/GenBank/DDBJ databases">
        <title>Whole genome shotgun sequence of Streptomyces cacaoi subsp. asoensis NBRC 13813.</title>
        <authorList>
            <person name="Komaki H."/>
            <person name="Tamura T."/>
        </authorList>
    </citation>
    <scope>NUCLEOTIDE SEQUENCE [LARGE SCALE GENOMIC DNA]</scope>
    <source>
        <strain evidence="3">NBRC 13813</strain>
    </source>
</reference>
<dbReference type="EMBL" id="BNEB01000003">
    <property type="protein sequence ID" value="GHI62505.1"/>
    <property type="molecule type" value="Genomic_DNA"/>
</dbReference>
<evidence type="ECO:0000313" key="2">
    <source>
        <dbReference type="EMBL" id="GHI62505.1"/>
    </source>
</evidence>
<dbReference type="Proteomes" id="UP000649259">
    <property type="component" value="Unassembled WGS sequence"/>
</dbReference>
<proteinExistence type="predicted"/>
<evidence type="ECO:0000256" key="1">
    <source>
        <dbReference type="SAM" id="MobiDB-lite"/>
    </source>
</evidence>
<gene>
    <name evidence="2" type="ORF">Saso_41550</name>
</gene>
<feature type="compositionally biased region" description="Low complexity" evidence="1">
    <location>
        <begin position="1"/>
        <end position="18"/>
    </location>
</feature>
<keyword evidence="3" id="KW-1185">Reference proteome</keyword>
<evidence type="ECO:0000313" key="3">
    <source>
        <dbReference type="Proteomes" id="UP000649259"/>
    </source>
</evidence>
<feature type="region of interest" description="Disordered" evidence="1">
    <location>
        <begin position="88"/>
        <end position="115"/>
    </location>
</feature>
<feature type="compositionally biased region" description="Basic and acidic residues" evidence="1">
    <location>
        <begin position="54"/>
        <end position="73"/>
    </location>
</feature>